<dbReference type="RefSeq" id="WP_086907337.1">
    <property type="nucleotide sequence ID" value="NZ_CP021324.1"/>
</dbReference>
<evidence type="ECO:0000313" key="2">
    <source>
        <dbReference type="Proteomes" id="UP000249949"/>
    </source>
</evidence>
<name>A0A2Z2HMZ8_9ARCH</name>
<protein>
    <submittedName>
        <fullName evidence="1">Uncharacterized protein</fullName>
    </submittedName>
</protein>
<organism evidence="1 2">
    <name type="scientific">Candidatus Nitrosomarinus catalinensis</name>
    <dbReference type="NCBI Taxonomy" id="1898749"/>
    <lineage>
        <taxon>Archaea</taxon>
        <taxon>Nitrososphaerota</taxon>
        <taxon>Nitrososphaeria</taxon>
        <taxon>Nitrosopumilales</taxon>
        <taxon>Nitrosopumilaceae</taxon>
        <taxon>Candidatus Nitrosomarinus</taxon>
    </lineage>
</organism>
<proteinExistence type="predicted"/>
<dbReference type="OrthoDB" id="377093at2157"/>
<dbReference type="AlphaFoldDB" id="A0A2Z2HMZ8"/>
<dbReference type="EMBL" id="CP021324">
    <property type="protein sequence ID" value="ARS64186.1"/>
    <property type="molecule type" value="Genomic_DNA"/>
</dbReference>
<evidence type="ECO:0000313" key="1">
    <source>
        <dbReference type="EMBL" id="ARS64186.1"/>
    </source>
</evidence>
<accession>A0A2Z2HMZ8</accession>
<dbReference type="KEGG" id="nct:NMSP_0565"/>
<keyword evidence="2" id="KW-1185">Reference proteome</keyword>
<gene>
    <name evidence="1" type="ORF">NMSP_0565</name>
</gene>
<sequence>MSEKFTKFDQEEEQKIIAEITKELQAEGYSEEEVRQGLELAYHLKTHVKAKTDSVSDCCE</sequence>
<reference evidence="1 2" key="1">
    <citation type="journal article" date="2017" name="Environ. Microbiol.">
        <title>Genome and epigenome of a novel marine Thaumarchaeota strain suggest viral infection, phosphorothioation DNA modification and multiple restriction systems.</title>
        <authorList>
            <person name="Ahlgren N.A."/>
            <person name="Chen Y."/>
            <person name="Needham D.M."/>
            <person name="Parada A.E."/>
            <person name="Sachdeva R."/>
            <person name="Trinh V."/>
            <person name="Chen T."/>
            <person name="Fuhrman J.A."/>
        </authorList>
    </citation>
    <scope>NUCLEOTIDE SEQUENCE [LARGE SCALE GENOMIC DNA]</scope>
    <source>
        <strain evidence="1 2">SPOT01</strain>
    </source>
</reference>
<dbReference type="Proteomes" id="UP000249949">
    <property type="component" value="Chromosome"/>
</dbReference>
<dbReference type="GeneID" id="32901053"/>